<feature type="region of interest" description="Disordered" evidence="1">
    <location>
        <begin position="1"/>
        <end position="22"/>
    </location>
</feature>
<accession>A0A6J4P7A0</accession>
<feature type="compositionally biased region" description="Low complexity" evidence="1">
    <location>
        <begin position="1"/>
        <end position="13"/>
    </location>
</feature>
<proteinExistence type="predicted"/>
<feature type="non-terminal residue" evidence="2">
    <location>
        <position position="22"/>
    </location>
</feature>
<feature type="non-terminal residue" evidence="2">
    <location>
        <position position="1"/>
    </location>
</feature>
<gene>
    <name evidence="2" type="ORF">AVDCRST_MAG35-1184</name>
</gene>
<reference evidence="2" key="1">
    <citation type="submission" date="2020-02" db="EMBL/GenBank/DDBJ databases">
        <authorList>
            <person name="Meier V. D."/>
        </authorList>
    </citation>
    <scope>NUCLEOTIDE SEQUENCE</scope>
    <source>
        <strain evidence="2">AVDCRST_MAG35</strain>
    </source>
</reference>
<dbReference type="AlphaFoldDB" id="A0A6J4P7A0"/>
<name>A0A6J4P7A0_9ACTN</name>
<dbReference type="EMBL" id="CADCUY010000244">
    <property type="protein sequence ID" value="CAA9406432.1"/>
    <property type="molecule type" value="Genomic_DNA"/>
</dbReference>
<sequence length="22" mass="2260">ARGAGRAAAPGARAPREGRVRR</sequence>
<organism evidence="2">
    <name type="scientific">uncultured Quadrisphaera sp</name>
    <dbReference type="NCBI Taxonomy" id="904978"/>
    <lineage>
        <taxon>Bacteria</taxon>
        <taxon>Bacillati</taxon>
        <taxon>Actinomycetota</taxon>
        <taxon>Actinomycetes</taxon>
        <taxon>Kineosporiales</taxon>
        <taxon>Kineosporiaceae</taxon>
        <taxon>Quadrisphaera</taxon>
        <taxon>environmental samples</taxon>
    </lineage>
</organism>
<evidence type="ECO:0000313" key="2">
    <source>
        <dbReference type="EMBL" id="CAA9406432.1"/>
    </source>
</evidence>
<protein>
    <submittedName>
        <fullName evidence="2">Uncharacterized protein</fullName>
    </submittedName>
</protein>
<evidence type="ECO:0000256" key="1">
    <source>
        <dbReference type="SAM" id="MobiDB-lite"/>
    </source>
</evidence>